<evidence type="ECO:0000313" key="2">
    <source>
        <dbReference type="Proteomes" id="UP000435649"/>
    </source>
</evidence>
<dbReference type="Proteomes" id="UP000435649">
    <property type="component" value="Unassembled WGS sequence"/>
</dbReference>
<organism evidence="1 2">
    <name type="scientific">Victivallis lenta</name>
    <dbReference type="NCBI Taxonomy" id="2606640"/>
    <lineage>
        <taxon>Bacteria</taxon>
        <taxon>Pseudomonadati</taxon>
        <taxon>Lentisphaerota</taxon>
        <taxon>Lentisphaeria</taxon>
        <taxon>Victivallales</taxon>
        <taxon>Victivallaceae</taxon>
        <taxon>Victivallis</taxon>
    </lineage>
</organism>
<protein>
    <submittedName>
        <fullName evidence="1">Uncharacterized protein</fullName>
    </submittedName>
</protein>
<keyword evidence="2" id="KW-1185">Reference proteome</keyword>
<comment type="caution">
    <text evidence="1">The sequence shown here is derived from an EMBL/GenBank/DDBJ whole genome shotgun (WGS) entry which is preliminary data.</text>
</comment>
<dbReference type="EMBL" id="VUNS01000011">
    <property type="protein sequence ID" value="MST97614.1"/>
    <property type="molecule type" value="Genomic_DNA"/>
</dbReference>
<reference evidence="1 2" key="1">
    <citation type="submission" date="2019-08" db="EMBL/GenBank/DDBJ databases">
        <title>In-depth cultivation of the pig gut microbiome towards novel bacterial diversity and tailored functional studies.</title>
        <authorList>
            <person name="Wylensek D."/>
            <person name="Hitch T.C.A."/>
            <person name="Clavel T."/>
        </authorList>
    </citation>
    <scope>NUCLEOTIDE SEQUENCE [LARGE SCALE GENOMIC DNA]</scope>
    <source>
        <strain evidence="1 2">BBE-744-WT-12</strain>
    </source>
</reference>
<name>A0A844G3R9_9BACT</name>
<gene>
    <name evidence="1" type="ORF">FYJ85_11250</name>
</gene>
<evidence type="ECO:0000313" key="1">
    <source>
        <dbReference type="EMBL" id="MST97614.1"/>
    </source>
</evidence>
<dbReference type="RefSeq" id="WP_154418613.1">
    <property type="nucleotide sequence ID" value="NZ_VUNS01000011.1"/>
</dbReference>
<accession>A0A844G3R9</accession>
<proteinExistence type="predicted"/>
<dbReference type="AlphaFoldDB" id="A0A844G3R9"/>
<sequence length="120" mass="12888">MAGESKVVIVGLTEGPVWGCPDLSWGKGQSLDVDHNGDSKTMEDGQGQTVAKAYYNNKETVSYTVKVAGQVPGLKRGNVLQVDGKPYILDSWKDGKKSGDFQEYTLNLESFESITVTAGA</sequence>